<dbReference type="RefSeq" id="WP_109230171.1">
    <property type="nucleotide sequence ID" value="NZ_PYHR01000002.1"/>
</dbReference>
<organism evidence="2 3">
    <name type="scientific">Serinibacter arcticus</name>
    <dbReference type="NCBI Taxonomy" id="1655435"/>
    <lineage>
        <taxon>Bacteria</taxon>
        <taxon>Bacillati</taxon>
        <taxon>Actinomycetota</taxon>
        <taxon>Actinomycetes</taxon>
        <taxon>Micrococcales</taxon>
        <taxon>Beutenbergiaceae</taxon>
        <taxon>Serinibacter</taxon>
    </lineage>
</organism>
<name>A0A2U1ZXX4_9MICO</name>
<evidence type="ECO:0000259" key="1">
    <source>
        <dbReference type="PROSITE" id="PS51729"/>
    </source>
</evidence>
<sequence length="100" mass="10763">MSTDVTHRSERSRYEIRVDDAFAGIAAYEVSGGVTIFTHTVIQDDFEGRGLAGVLVDGAIADVAQRGGAFAATCPYVVHWLTKNHQHDAALTEVPEGFQA</sequence>
<evidence type="ECO:0000313" key="2">
    <source>
        <dbReference type="EMBL" id="PWD51790.1"/>
    </source>
</evidence>
<dbReference type="Gene3D" id="3.40.630.30">
    <property type="match status" value="1"/>
</dbReference>
<evidence type="ECO:0000313" key="3">
    <source>
        <dbReference type="Proteomes" id="UP000245166"/>
    </source>
</evidence>
<proteinExistence type="predicted"/>
<feature type="domain" description="N-acetyltransferase" evidence="1">
    <location>
        <begin position="6"/>
        <end position="92"/>
    </location>
</feature>
<dbReference type="Pfam" id="PF14542">
    <property type="entry name" value="Acetyltransf_CG"/>
    <property type="match status" value="1"/>
</dbReference>
<dbReference type="InterPro" id="IPR045057">
    <property type="entry name" value="Gcn5-rel_NAT"/>
</dbReference>
<keyword evidence="3" id="KW-1185">Reference proteome</keyword>
<dbReference type="InterPro" id="IPR031165">
    <property type="entry name" value="GNAT_YJDJ"/>
</dbReference>
<dbReference type="OrthoDB" id="5405911at2"/>
<dbReference type="AlphaFoldDB" id="A0A2U1ZXX4"/>
<dbReference type="PROSITE" id="PS51729">
    <property type="entry name" value="GNAT_YJDJ"/>
    <property type="match status" value="1"/>
</dbReference>
<dbReference type="InterPro" id="IPR016181">
    <property type="entry name" value="Acyl_CoA_acyltransferase"/>
</dbReference>
<dbReference type="Proteomes" id="UP000245166">
    <property type="component" value="Unassembled WGS sequence"/>
</dbReference>
<gene>
    <name evidence="2" type="ORF">C8046_15190</name>
</gene>
<dbReference type="SUPFAM" id="SSF55729">
    <property type="entry name" value="Acyl-CoA N-acyltransferases (Nat)"/>
    <property type="match status" value="1"/>
</dbReference>
<dbReference type="EMBL" id="PYHR01000002">
    <property type="protein sequence ID" value="PWD51790.1"/>
    <property type="molecule type" value="Genomic_DNA"/>
</dbReference>
<comment type="caution">
    <text evidence="2">The sequence shown here is derived from an EMBL/GenBank/DDBJ whole genome shotgun (WGS) entry which is preliminary data.</text>
</comment>
<reference evidence="2 3" key="1">
    <citation type="submission" date="2018-03" db="EMBL/GenBank/DDBJ databases">
        <title>Genome assembly of novel Miniimonas species PCH200.</title>
        <authorList>
            <person name="Thakur V."/>
            <person name="Kumar V."/>
            <person name="Singh D."/>
        </authorList>
    </citation>
    <scope>NUCLEOTIDE SEQUENCE [LARGE SCALE GENOMIC DNA]</scope>
    <source>
        <strain evidence="2 3">PCH200</strain>
    </source>
</reference>
<dbReference type="PANTHER" id="PTHR31435:SF10">
    <property type="entry name" value="BSR4717 PROTEIN"/>
    <property type="match status" value="1"/>
</dbReference>
<accession>A0A2U1ZXX4</accession>
<dbReference type="PANTHER" id="PTHR31435">
    <property type="entry name" value="PROTEIN NATD1"/>
    <property type="match status" value="1"/>
</dbReference>
<protein>
    <submittedName>
        <fullName evidence="2">N-acetyltransferase</fullName>
    </submittedName>
</protein>